<dbReference type="AlphaFoldDB" id="A0A418X993"/>
<organism evidence="2 3">
    <name type="scientific">Pseudomonas cavernicola</name>
    <dbReference type="NCBI Taxonomy" id="2320866"/>
    <lineage>
        <taxon>Bacteria</taxon>
        <taxon>Pseudomonadati</taxon>
        <taxon>Pseudomonadota</taxon>
        <taxon>Gammaproteobacteria</taxon>
        <taxon>Pseudomonadales</taxon>
        <taxon>Pseudomonadaceae</taxon>
        <taxon>Pseudomonas</taxon>
    </lineage>
</organism>
<evidence type="ECO:0008006" key="4">
    <source>
        <dbReference type="Google" id="ProtNLM"/>
    </source>
</evidence>
<reference evidence="2 3" key="1">
    <citation type="submission" date="2018-09" db="EMBL/GenBank/DDBJ databases">
        <authorList>
            <person name="Zhu H."/>
        </authorList>
    </citation>
    <scope>NUCLEOTIDE SEQUENCE [LARGE SCALE GENOMIC DNA]</scope>
    <source>
        <strain evidence="2 3">K1S02-6</strain>
    </source>
</reference>
<feature type="region of interest" description="Disordered" evidence="1">
    <location>
        <begin position="738"/>
        <end position="766"/>
    </location>
</feature>
<comment type="caution">
    <text evidence="2">The sequence shown here is derived from an EMBL/GenBank/DDBJ whole genome shotgun (WGS) entry which is preliminary data.</text>
</comment>
<gene>
    <name evidence="2" type="ORF">D3879_24910</name>
</gene>
<evidence type="ECO:0000256" key="1">
    <source>
        <dbReference type="SAM" id="MobiDB-lite"/>
    </source>
</evidence>
<evidence type="ECO:0000313" key="2">
    <source>
        <dbReference type="EMBL" id="RJG09054.1"/>
    </source>
</evidence>
<dbReference type="EMBL" id="QYUR01000008">
    <property type="protein sequence ID" value="RJG09054.1"/>
    <property type="molecule type" value="Genomic_DNA"/>
</dbReference>
<accession>A0A418X993</accession>
<dbReference type="RefSeq" id="WP_119956848.1">
    <property type="nucleotide sequence ID" value="NZ_QYUR01000008.1"/>
</dbReference>
<dbReference type="OrthoDB" id="6725579at2"/>
<name>A0A418X993_9PSED</name>
<proteinExistence type="predicted"/>
<evidence type="ECO:0000313" key="3">
    <source>
        <dbReference type="Proteomes" id="UP000284021"/>
    </source>
</evidence>
<keyword evidence="3" id="KW-1185">Reference proteome</keyword>
<protein>
    <recommendedName>
        <fullName evidence="4">Integrase</fullName>
    </recommendedName>
</protein>
<sequence>MNHHFKNYVEFNKKCASEQGISWPVKTNYNGCIDRDKAWALDELCGSNGRPTYWLSDLGMDEKCLALVNERRRVTGQSVLIKKALSPAWQDFIKAAIIDQIFIRKNKAGHVAMSIIRPIRVIATCALEVEPWDLTQEHIALAQAVALESQSSGQLARLVTAVVRNIIDLNFLTDRAPLLSKLLNSPLSRSARKPLPGDMRQKLAQRKAAEKLPERRAFWELVRIVFTEKPLTFYDELRFAQLKILVLCGLRIGEVPYIPVDWMRTYHYLDKKGRPAGEAGGFSDSIALRYFVEKRELSDEEGSLLYPDIQHIPRMFEESVREILGHISTLTAPLRARLKQQMEQGRLLTDYRLDKLVPVYELFPYLTGNPFIYVDSEQSVLTERYRRTYDIEVLEEIKRRQSARAQHNGKIRPQVHRYFYNLNLGNNSILKFRDATGQPCKPDYSNGYFLVSEVESYIRQHLPAKLSDLTMLRTTTGKIATHEMLFLAPKRSLLEGRNGGICDLTRYIGIGTVTAGDLQMNLYDRHIDGATIFQRYGQTDEDRKLTINSHTFRHLQNSELFRLGVADTIITKRFGRRSVTQSYVYDHRSLAEELQAIELPEAAQAVLGENSSMVLAMINSGKISGSLVDEFKKIQRKLGDQAAFEFLAAEADGFHTTPYGFCMNSFMVNPCPKHLECYSGCRHLSSSTLPNHRDNLARLQDQFMIAVRQIESRPSNSIGRDNQLQHAKSRLTNIQQILSSEPGSKPFADGEDLSTPLEEPPDIFYE</sequence>
<dbReference type="Proteomes" id="UP000284021">
    <property type="component" value="Unassembled WGS sequence"/>
</dbReference>